<organism evidence="4 5">
    <name type="scientific">Piloderma croceum (strain F 1598)</name>
    <dbReference type="NCBI Taxonomy" id="765440"/>
    <lineage>
        <taxon>Eukaryota</taxon>
        <taxon>Fungi</taxon>
        <taxon>Dikarya</taxon>
        <taxon>Basidiomycota</taxon>
        <taxon>Agaricomycotina</taxon>
        <taxon>Agaricomycetes</taxon>
        <taxon>Agaricomycetidae</taxon>
        <taxon>Atheliales</taxon>
        <taxon>Atheliaceae</taxon>
        <taxon>Piloderma</taxon>
    </lineage>
</organism>
<feature type="transmembrane region" description="Helical" evidence="2">
    <location>
        <begin position="237"/>
        <end position="255"/>
    </location>
</feature>
<keyword evidence="2" id="KW-0812">Transmembrane</keyword>
<feature type="transmembrane region" description="Helical" evidence="2">
    <location>
        <begin position="181"/>
        <end position="203"/>
    </location>
</feature>
<evidence type="ECO:0000313" key="4">
    <source>
        <dbReference type="EMBL" id="KIM84945.1"/>
    </source>
</evidence>
<dbReference type="Proteomes" id="UP000054166">
    <property type="component" value="Unassembled WGS sequence"/>
</dbReference>
<feature type="domain" description="DUF6533" evidence="3">
    <location>
        <begin position="37"/>
        <end position="85"/>
    </location>
</feature>
<evidence type="ECO:0000256" key="2">
    <source>
        <dbReference type="SAM" id="Phobius"/>
    </source>
</evidence>
<evidence type="ECO:0000259" key="3">
    <source>
        <dbReference type="Pfam" id="PF20151"/>
    </source>
</evidence>
<feature type="region of interest" description="Disordered" evidence="1">
    <location>
        <begin position="318"/>
        <end position="343"/>
    </location>
</feature>
<keyword evidence="2" id="KW-1133">Transmembrane helix</keyword>
<gene>
    <name evidence="4" type="ORF">PILCRDRAFT_817775</name>
</gene>
<dbReference type="AlphaFoldDB" id="A0A0C3FLL2"/>
<dbReference type="Pfam" id="PF20151">
    <property type="entry name" value="DUF6533"/>
    <property type="match status" value="1"/>
</dbReference>
<reference evidence="4 5" key="1">
    <citation type="submission" date="2014-04" db="EMBL/GenBank/DDBJ databases">
        <authorList>
            <consortium name="DOE Joint Genome Institute"/>
            <person name="Kuo A."/>
            <person name="Tarkka M."/>
            <person name="Buscot F."/>
            <person name="Kohler A."/>
            <person name="Nagy L.G."/>
            <person name="Floudas D."/>
            <person name="Copeland A."/>
            <person name="Barry K.W."/>
            <person name="Cichocki N."/>
            <person name="Veneault-Fourrey C."/>
            <person name="LaButti K."/>
            <person name="Lindquist E.A."/>
            <person name="Lipzen A."/>
            <person name="Lundell T."/>
            <person name="Morin E."/>
            <person name="Murat C."/>
            <person name="Sun H."/>
            <person name="Tunlid A."/>
            <person name="Henrissat B."/>
            <person name="Grigoriev I.V."/>
            <person name="Hibbett D.S."/>
            <person name="Martin F."/>
            <person name="Nordberg H.P."/>
            <person name="Cantor M.N."/>
            <person name="Hua S.X."/>
        </authorList>
    </citation>
    <scope>NUCLEOTIDE SEQUENCE [LARGE SCALE GENOMIC DNA]</scope>
    <source>
        <strain evidence="4 5">F 1598</strain>
    </source>
</reference>
<reference evidence="5" key="2">
    <citation type="submission" date="2015-01" db="EMBL/GenBank/DDBJ databases">
        <title>Evolutionary Origins and Diversification of the Mycorrhizal Mutualists.</title>
        <authorList>
            <consortium name="DOE Joint Genome Institute"/>
            <consortium name="Mycorrhizal Genomics Consortium"/>
            <person name="Kohler A."/>
            <person name="Kuo A."/>
            <person name="Nagy L.G."/>
            <person name="Floudas D."/>
            <person name="Copeland A."/>
            <person name="Barry K.W."/>
            <person name="Cichocki N."/>
            <person name="Veneault-Fourrey C."/>
            <person name="LaButti K."/>
            <person name="Lindquist E.A."/>
            <person name="Lipzen A."/>
            <person name="Lundell T."/>
            <person name="Morin E."/>
            <person name="Murat C."/>
            <person name="Riley R."/>
            <person name="Ohm R."/>
            <person name="Sun H."/>
            <person name="Tunlid A."/>
            <person name="Henrissat B."/>
            <person name="Grigoriev I.V."/>
            <person name="Hibbett D.S."/>
            <person name="Martin F."/>
        </authorList>
    </citation>
    <scope>NUCLEOTIDE SEQUENCE [LARGE SCALE GENOMIC DNA]</scope>
    <source>
        <strain evidence="5">F 1598</strain>
    </source>
</reference>
<feature type="compositionally biased region" description="Basic and acidic residues" evidence="1">
    <location>
        <begin position="318"/>
        <end position="327"/>
    </location>
</feature>
<name>A0A0C3FLL2_PILCF</name>
<evidence type="ECO:0000313" key="5">
    <source>
        <dbReference type="Proteomes" id="UP000054166"/>
    </source>
</evidence>
<feature type="transmembrane region" description="Helical" evidence="2">
    <location>
        <begin position="138"/>
        <end position="161"/>
    </location>
</feature>
<feature type="transmembrane region" description="Helical" evidence="2">
    <location>
        <begin position="105"/>
        <end position="126"/>
    </location>
</feature>
<dbReference type="OrthoDB" id="3038990at2759"/>
<keyword evidence="2" id="KW-0472">Membrane</keyword>
<feature type="transmembrane region" description="Helical" evidence="2">
    <location>
        <begin position="34"/>
        <end position="55"/>
    </location>
</feature>
<evidence type="ECO:0000256" key="1">
    <source>
        <dbReference type="SAM" id="MobiDB-lite"/>
    </source>
</evidence>
<proteinExistence type="predicted"/>
<keyword evidence="5" id="KW-1185">Reference proteome</keyword>
<accession>A0A0C3FLL2</accession>
<dbReference type="HOGENOM" id="CLU_060549_4_0_1"/>
<dbReference type="EMBL" id="KN832986">
    <property type="protein sequence ID" value="KIM84945.1"/>
    <property type="molecule type" value="Genomic_DNA"/>
</dbReference>
<dbReference type="InParanoid" id="A0A0C3FLL2"/>
<sequence>MFWARGGKPPPGPPPPLPNLADPAPPDIHFRLLIQQYVVIACLTLCVWDWLLAIADEFEMVRRIQHLAGYLLHALYLITRAFPIIYIAVAIVLNSLSNASTCKGFARVIAATNIGIVPAVSGLFLVRLSAVYLRDKYVTTLFGLCWLAVFGVFVYDTTTILSRFASEHDSFQCYSVKRSDGWAYIATAVYDTLMYVTISWRLASFGMSDHWKSRMRYFVTGSELGRLSKVLLRSGQAYYFLTIGFTICNAVFILHPDVPPEWHDLLIEPNITVASLLACRLVRELKLGVLDDAMGEHAVSKIVFRDIGVISQQESERASEFHTHDDADMNTNDANEAGPEDIENLPLKNLVRRERSEALEFPISTV</sequence>
<dbReference type="InterPro" id="IPR045340">
    <property type="entry name" value="DUF6533"/>
</dbReference>
<feature type="transmembrane region" description="Helical" evidence="2">
    <location>
        <begin position="67"/>
        <end position="93"/>
    </location>
</feature>
<protein>
    <recommendedName>
        <fullName evidence="3">DUF6533 domain-containing protein</fullName>
    </recommendedName>
</protein>